<keyword evidence="5 10" id="KW-0472">Membrane</keyword>
<organism evidence="12 13">
    <name type="scientific">Okeania hirsuta</name>
    <dbReference type="NCBI Taxonomy" id="1458930"/>
    <lineage>
        <taxon>Bacteria</taxon>
        <taxon>Bacillati</taxon>
        <taxon>Cyanobacteriota</taxon>
        <taxon>Cyanophyceae</taxon>
        <taxon>Oscillatoriophycideae</taxon>
        <taxon>Oscillatoriales</taxon>
        <taxon>Microcoleaceae</taxon>
        <taxon>Okeania</taxon>
    </lineage>
</organism>
<dbReference type="SUPFAM" id="SSF53448">
    <property type="entry name" value="Nucleotide-diphospho-sugar transferases"/>
    <property type="match status" value="1"/>
</dbReference>
<evidence type="ECO:0000256" key="8">
    <source>
        <dbReference type="ARBA" id="ARBA00038120"/>
    </source>
</evidence>
<name>A0A3N6NZQ7_9CYAN</name>
<dbReference type="GO" id="GO:0005886">
    <property type="term" value="C:plasma membrane"/>
    <property type="evidence" value="ECO:0007669"/>
    <property type="project" value="UniProtKB-SubCell"/>
</dbReference>
<evidence type="ECO:0000256" key="4">
    <source>
        <dbReference type="ARBA" id="ARBA00022679"/>
    </source>
</evidence>
<comment type="caution">
    <text evidence="12">The sequence shown here is derived from an EMBL/GenBank/DDBJ whole genome shotgun (WGS) entry which is preliminary data.</text>
</comment>
<accession>A0A3N6NZQ7</accession>
<evidence type="ECO:0000256" key="2">
    <source>
        <dbReference type="ARBA" id="ARBA00022475"/>
    </source>
</evidence>
<keyword evidence="3" id="KW-0328">Glycosyltransferase</keyword>
<comment type="pathway">
    <text evidence="7">Carotenoid biosynthesis; staphyloxanthin biosynthesis; staphyloxanthin from farnesyl diphosphate: step 4/5.</text>
</comment>
<evidence type="ECO:0000256" key="5">
    <source>
        <dbReference type="ARBA" id="ARBA00023136"/>
    </source>
</evidence>
<evidence type="ECO:0000313" key="13">
    <source>
        <dbReference type="Proteomes" id="UP000269154"/>
    </source>
</evidence>
<sequence length="243" mass="27618">MPNISIIIPTFNEAAYLSRTLNNLSVLTPPAKEILVVDSYSEDDTVSIALSFGVSVIYSPQRGRSIQMNLGAQKATGEILCFLHADTIVPNDLISIISQTLANPNIVCGGFISIMCNAKTTRWSIALHNYLKTFYAPLIFRPHLFFKGLRILFGDQVIFCRRTDFWKVDGFNINLPIMEDADLCLKLVKHGRISLVNRFVYTSDRRVAKWGIFKANFIYLFIGFLWGFGVSPTFLKRFYQDIR</sequence>
<dbReference type="InterPro" id="IPR029044">
    <property type="entry name" value="Nucleotide-diphossugar_trans"/>
</dbReference>
<evidence type="ECO:0000313" key="12">
    <source>
        <dbReference type="EMBL" id="RQH25944.1"/>
    </source>
</evidence>
<keyword evidence="4 12" id="KW-0808">Transferase</keyword>
<dbReference type="OrthoDB" id="9810303at2"/>
<keyword evidence="10" id="KW-0812">Transmembrane</keyword>
<evidence type="ECO:0000259" key="11">
    <source>
        <dbReference type="Pfam" id="PF00535"/>
    </source>
</evidence>
<comment type="function">
    <text evidence="6">Catalyzes the glycosylation of 4,4'-diaponeurosporenoate, i.e. the esterification of glucose at the C1'' position with the carboxyl group of 4,4'-diaponeurosporenic acid, to form glycosyl-4,4'-diaponeurosporenoate. This is a step in the biosynthesis of staphyloxanthin, an orange pigment present in most staphylococci strains.</text>
</comment>
<dbReference type="PANTHER" id="PTHR43646:SF2">
    <property type="entry name" value="GLYCOSYLTRANSFERASE 2-LIKE DOMAIN-CONTAINING PROTEIN"/>
    <property type="match status" value="1"/>
</dbReference>
<feature type="domain" description="Glycosyltransferase 2-like" evidence="11">
    <location>
        <begin position="5"/>
        <end position="134"/>
    </location>
</feature>
<reference evidence="12 13" key="1">
    <citation type="journal article" date="2018" name="ACS Chem. Biol.">
        <title>Ketoreductase domain dysfunction expands chemodiversity: malyngamide biosynthesis in the cyanobacterium Okeania hirsuta.</title>
        <authorList>
            <person name="Moss N.A."/>
            <person name="Leao T."/>
            <person name="Rankin M."/>
            <person name="McCullough T.M."/>
            <person name="Qu P."/>
            <person name="Korobeynikov A."/>
            <person name="Smith J.L."/>
            <person name="Gerwick L."/>
            <person name="Gerwick W.H."/>
        </authorList>
    </citation>
    <scope>NUCLEOTIDE SEQUENCE [LARGE SCALE GENOMIC DNA]</scope>
    <source>
        <strain evidence="12 13">PAB10Feb10-1</strain>
    </source>
</reference>
<dbReference type="InterPro" id="IPR001173">
    <property type="entry name" value="Glyco_trans_2-like"/>
</dbReference>
<dbReference type="InterPro" id="IPR026461">
    <property type="entry name" value="Trfase_2_rSAM/seldom_assoc"/>
</dbReference>
<comment type="subcellular location">
    <subcellularLocation>
        <location evidence="1">Cell membrane</location>
    </subcellularLocation>
</comment>
<evidence type="ECO:0000256" key="3">
    <source>
        <dbReference type="ARBA" id="ARBA00022676"/>
    </source>
</evidence>
<protein>
    <recommendedName>
        <fullName evidence="9">4,4'-diaponeurosporenoate glycosyltransferase</fullName>
    </recommendedName>
</protein>
<dbReference type="NCBIfam" id="TIGR04283">
    <property type="entry name" value="glyco_like_mftF"/>
    <property type="match status" value="1"/>
</dbReference>
<feature type="transmembrane region" description="Helical" evidence="10">
    <location>
        <begin position="217"/>
        <end position="235"/>
    </location>
</feature>
<dbReference type="CDD" id="cd02522">
    <property type="entry name" value="GT_2_like_a"/>
    <property type="match status" value="1"/>
</dbReference>
<dbReference type="PANTHER" id="PTHR43646">
    <property type="entry name" value="GLYCOSYLTRANSFERASE"/>
    <property type="match status" value="1"/>
</dbReference>
<gene>
    <name evidence="12" type="ORF">D5R40_28865</name>
</gene>
<dbReference type="Gene3D" id="3.90.550.10">
    <property type="entry name" value="Spore Coat Polysaccharide Biosynthesis Protein SpsA, Chain A"/>
    <property type="match status" value="1"/>
</dbReference>
<keyword evidence="13" id="KW-1185">Reference proteome</keyword>
<comment type="similarity">
    <text evidence="8">Belongs to the glycosyltransferase 2 family. CrtQ subfamily.</text>
</comment>
<dbReference type="Pfam" id="PF00535">
    <property type="entry name" value="Glycos_transf_2"/>
    <property type="match status" value="1"/>
</dbReference>
<evidence type="ECO:0000256" key="1">
    <source>
        <dbReference type="ARBA" id="ARBA00004236"/>
    </source>
</evidence>
<dbReference type="GO" id="GO:0016757">
    <property type="term" value="F:glycosyltransferase activity"/>
    <property type="evidence" value="ECO:0007669"/>
    <property type="project" value="UniProtKB-KW"/>
</dbReference>
<keyword evidence="10" id="KW-1133">Transmembrane helix</keyword>
<keyword evidence="2" id="KW-1003">Cell membrane</keyword>
<dbReference type="Proteomes" id="UP000269154">
    <property type="component" value="Unassembled WGS sequence"/>
</dbReference>
<evidence type="ECO:0000256" key="10">
    <source>
        <dbReference type="SAM" id="Phobius"/>
    </source>
</evidence>
<proteinExistence type="inferred from homology"/>
<evidence type="ECO:0000256" key="7">
    <source>
        <dbReference type="ARBA" id="ARBA00037904"/>
    </source>
</evidence>
<dbReference type="EMBL" id="RCBY01000290">
    <property type="protein sequence ID" value="RQH25944.1"/>
    <property type="molecule type" value="Genomic_DNA"/>
</dbReference>
<dbReference type="AlphaFoldDB" id="A0A3N6NZQ7"/>
<evidence type="ECO:0000256" key="9">
    <source>
        <dbReference type="ARBA" id="ARBA00040345"/>
    </source>
</evidence>
<dbReference type="RefSeq" id="WP_124147667.1">
    <property type="nucleotide sequence ID" value="NZ_CAWOKI010000302.1"/>
</dbReference>
<evidence type="ECO:0000256" key="6">
    <source>
        <dbReference type="ARBA" id="ARBA00037281"/>
    </source>
</evidence>